<comment type="caution">
    <text evidence="3">The sequence shown here is derived from an EMBL/GenBank/DDBJ whole genome shotgun (WGS) entry which is preliminary data.</text>
</comment>
<dbReference type="VEuPathDB" id="FungiDB:H257_13733"/>
<feature type="signal peptide" evidence="2">
    <location>
        <begin position="1"/>
        <end position="18"/>
    </location>
</feature>
<feature type="chain" id="PRO_5025641326" evidence="2">
    <location>
        <begin position="19"/>
        <end position="166"/>
    </location>
</feature>
<organism evidence="3 4">
    <name type="scientific">Aphanomyces astaci</name>
    <name type="common">Crayfish plague agent</name>
    <dbReference type="NCBI Taxonomy" id="112090"/>
    <lineage>
        <taxon>Eukaryota</taxon>
        <taxon>Sar</taxon>
        <taxon>Stramenopiles</taxon>
        <taxon>Oomycota</taxon>
        <taxon>Saprolegniomycetes</taxon>
        <taxon>Saprolegniales</taxon>
        <taxon>Verrucalvaceae</taxon>
        <taxon>Aphanomyces</taxon>
    </lineage>
</organism>
<feature type="compositionally biased region" description="Low complexity" evidence="1">
    <location>
        <begin position="119"/>
        <end position="137"/>
    </location>
</feature>
<feature type="region of interest" description="Disordered" evidence="1">
    <location>
        <begin position="96"/>
        <end position="137"/>
    </location>
</feature>
<dbReference type="EMBL" id="VJMI01017221">
    <property type="protein sequence ID" value="KAF0714586.1"/>
    <property type="molecule type" value="Genomic_DNA"/>
</dbReference>
<dbReference type="AlphaFoldDB" id="A0A6A4ZPM0"/>
<dbReference type="Proteomes" id="UP000469452">
    <property type="component" value="Unassembled WGS sequence"/>
</dbReference>
<name>A0A6A4ZPM0_APHAT</name>
<protein>
    <submittedName>
        <fullName evidence="3">Uncharacterized protein</fullName>
    </submittedName>
</protein>
<keyword evidence="2" id="KW-0732">Signal</keyword>
<gene>
    <name evidence="3" type="ORF">AaE_011537</name>
</gene>
<sequence length="166" mass="16945">MIHRSFLLVSAALASVAAQCAPDMQVSVRFTDDIYCVDTAPCSGEYLPSKTGCPTKGTVSINTKNTLQTDTCCSVIDTSNAVGCVIPVAGSTECIGAPNSSPSSTSSAPVTTERPPIPATTTPATTIPATTSADGIIPATTTPATTIPATMALSLQQLSLRQRPPM</sequence>
<accession>A0A6A4ZPM0</accession>
<evidence type="ECO:0000313" key="3">
    <source>
        <dbReference type="EMBL" id="KAF0714586.1"/>
    </source>
</evidence>
<feature type="compositionally biased region" description="Low complexity" evidence="1">
    <location>
        <begin position="98"/>
        <end position="112"/>
    </location>
</feature>
<reference evidence="3 4" key="1">
    <citation type="submission" date="2019-06" db="EMBL/GenBank/DDBJ databases">
        <title>Genomics analysis of Aphanomyces spp. identifies a new class of oomycete effector associated with host adaptation.</title>
        <authorList>
            <person name="Gaulin E."/>
        </authorList>
    </citation>
    <scope>NUCLEOTIDE SEQUENCE [LARGE SCALE GENOMIC DNA]</scope>
    <source>
        <strain evidence="3 4">E</strain>
    </source>
</reference>
<evidence type="ECO:0000313" key="4">
    <source>
        <dbReference type="Proteomes" id="UP000469452"/>
    </source>
</evidence>
<proteinExistence type="predicted"/>
<evidence type="ECO:0000256" key="1">
    <source>
        <dbReference type="SAM" id="MobiDB-lite"/>
    </source>
</evidence>
<feature type="non-terminal residue" evidence="3">
    <location>
        <position position="166"/>
    </location>
</feature>
<evidence type="ECO:0000256" key="2">
    <source>
        <dbReference type="SAM" id="SignalP"/>
    </source>
</evidence>